<dbReference type="PANTHER" id="PTHR39624">
    <property type="entry name" value="PROTEIN INVOLVED IN RIMO-MEDIATED BETA-METHYLTHIOLATION OF RIBOSOMAL PROTEIN S12 YCAO"/>
    <property type="match status" value="1"/>
</dbReference>
<proteinExistence type="predicted"/>
<comment type="caution">
    <text evidence="1">The sequence shown here is derived from an EMBL/GenBank/DDBJ whole genome shotgun (WGS) entry which is preliminary data.</text>
</comment>
<dbReference type="PANTHER" id="PTHR39624:SF2">
    <property type="entry name" value="OSMC-LIKE PROTEIN"/>
    <property type="match status" value="1"/>
</dbReference>
<accession>A0A7X9RZ30</accession>
<dbReference type="AlphaFoldDB" id="A0A7X9RZ30"/>
<dbReference type="Proteomes" id="UP000576082">
    <property type="component" value="Unassembled WGS sequence"/>
</dbReference>
<name>A0A7X9RZ30_9BACT</name>
<organism evidence="1 2">
    <name type="scientific">Flammeovirga aprica JL-4</name>
    <dbReference type="NCBI Taxonomy" id="694437"/>
    <lineage>
        <taxon>Bacteria</taxon>
        <taxon>Pseudomonadati</taxon>
        <taxon>Bacteroidota</taxon>
        <taxon>Cytophagia</taxon>
        <taxon>Cytophagales</taxon>
        <taxon>Flammeovirgaceae</taxon>
        <taxon>Flammeovirga</taxon>
    </lineage>
</organism>
<reference evidence="1 2" key="1">
    <citation type="submission" date="2020-04" db="EMBL/GenBank/DDBJ databases">
        <title>Flammeovirga sp. SR4, a novel species isolated from seawater.</title>
        <authorList>
            <person name="Wang X."/>
        </authorList>
    </citation>
    <scope>NUCLEOTIDE SEQUENCE [LARGE SCALE GENOMIC DNA]</scope>
    <source>
        <strain evidence="1 2">ATCC 23126</strain>
    </source>
</reference>
<dbReference type="RefSeq" id="WP_169659545.1">
    <property type="nucleotide sequence ID" value="NZ_JABANE010000094.1"/>
</dbReference>
<evidence type="ECO:0000313" key="1">
    <source>
        <dbReference type="EMBL" id="NME71329.1"/>
    </source>
</evidence>
<evidence type="ECO:0000313" key="2">
    <source>
        <dbReference type="Proteomes" id="UP000576082"/>
    </source>
</evidence>
<dbReference type="Gene3D" id="3.40.50.1820">
    <property type="entry name" value="alpha/beta hydrolase"/>
    <property type="match status" value="1"/>
</dbReference>
<dbReference type="InterPro" id="IPR036102">
    <property type="entry name" value="OsmC/Ohrsf"/>
</dbReference>
<sequence length="395" mass="44464">MSSEKIIFKNKKGIELEAEICNPADQITHAYALFSHCFSGMDDTSVIDSIKRGLNQKGISVVTFDFTGISHQNEYHADHEDILALTDYMGEHLRSPQILIGHSFAGAACIVAANRVASIEAVVTISAVIKSSHIKKLCTPDKENTALYNVTLGDNHFKMTSSFFNEITHQNIKEIIHKIRIPLLIFHSPQDEIVDITNAEKIYSNAFHPKSFISLDYANHFLSNPQNGYYVGNNIATWSERYVQMEPEDPLVTQHQTAVRIGTTKYVTEVKAGIHHQIADEPIEDGGKDLGPNPYQFLLAGLGACTAMTLRMYADHKKLPLEEVTVHLNHEKEYLKDAEDTNKRTAKLDKLYRNIQIKGDLTEAQIKRLMEIADKCPVHRTLENNPIIITNLLEE</sequence>
<dbReference type="InterPro" id="IPR003718">
    <property type="entry name" value="OsmC/Ohr_fam"/>
</dbReference>
<protein>
    <submittedName>
        <fullName evidence="1">Osmotically inducible protein C</fullName>
    </submittedName>
</protein>
<dbReference type="InterPro" id="IPR029058">
    <property type="entry name" value="AB_hydrolase_fold"/>
</dbReference>
<dbReference type="SUPFAM" id="SSF53474">
    <property type="entry name" value="alpha/beta-Hydrolases"/>
    <property type="match status" value="1"/>
</dbReference>
<dbReference type="EMBL" id="JABANE010000094">
    <property type="protein sequence ID" value="NME71329.1"/>
    <property type="molecule type" value="Genomic_DNA"/>
</dbReference>
<dbReference type="InterPro" id="IPR015946">
    <property type="entry name" value="KH_dom-like_a/b"/>
</dbReference>
<dbReference type="SUPFAM" id="SSF82784">
    <property type="entry name" value="OsmC-like"/>
    <property type="match status" value="1"/>
</dbReference>
<dbReference type="Gene3D" id="3.30.300.20">
    <property type="match status" value="1"/>
</dbReference>
<keyword evidence="2" id="KW-1185">Reference proteome</keyword>
<gene>
    <name evidence="1" type="ORF">HHU12_25410</name>
</gene>
<dbReference type="Pfam" id="PF02566">
    <property type="entry name" value="OsmC"/>
    <property type="match status" value="1"/>
</dbReference>